<evidence type="ECO:0000259" key="6">
    <source>
        <dbReference type="Pfam" id="PF25917"/>
    </source>
</evidence>
<comment type="similarity">
    <text evidence="2">Belongs to the membrane fusion protein (MFP) (TC 8.A.1) family.</text>
</comment>
<dbReference type="GO" id="GO:0022857">
    <property type="term" value="F:transmembrane transporter activity"/>
    <property type="evidence" value="ECO:0007669"/>
    <property type="project" value="InterPro"/>
</dbReference>
<dbReference type="Gene3D" id="2.40.50.100">
    <property type="match status" value="2"/>
</dbReference>
<feature type="compositionally biased region" description="Pro residues" evidence="4">
    <location>
        <begin position="343"/>
        <end position="353"/>
    </location>
</feature>
<dbReference type="PANTHER" id="PTHR32347:SF14">
    <property type="entry name" value="EFFLUX SYSTEM COMPONENT YKNX-RELATED"/>
    <property type="match status" value="1"/>
</dbReference>
<dbReference type="InterPro" id="IPR058792">
    <property type="entry name" value="Beta-barrel_RND_2"/>
</dbReference>
<name>A0A5K7ZZK1_9BACT</name>
<organism evidence="8 9">
    <name type="scientific">Desulfosarcina ovata subsp. sediminis</name>
    <dbReference type="NCBI Taxonomy" id="885957"/>
    <lineage>
        <taxon>Bacteria</taxon>
        <taxon>Pseudomonadati</taxon>
        <taxon>Thermodesulfobacteriota</taxon>
        <taxon>Desulfobacteria</taxon>
        <taxon>Desulfobacterales</taxon>
        <taxon>Desulfosarcinaceae</taxon>
        <taxon>Desulfosarcina</taxon>
    </lineage>
</organism>
<dbReference type="SUPFAM" id="SSF111369">
    <property type="entry name" value="HlyD-like secretion proteins"/>
    <property type="match status" value="1"/>
</dbReference>
<feature type="domain" description="CusB-like beta-barrel" evidence="7">
    <location>
        <begin position="250"/>
        <end position="323"/>
    </location>
</feature>
<feature type="region of interest" description="Disordered" evidence="4">
    <location>
        <begin position="339"/>
        <end position="383"/>
    </location>
</feature>
<dbReference type="AlphaFoldDB" id="A0A5K7ZZK1"/>
<reference evidence="8 9" key="1">
    <citation type="submission" date="2019-11" db="EMBL/GenBank/DDBJ databases">
        <title>Comparative genomics of hydrocarbon-degrading Desulfosarcina strains.</title>
        <authorList>
            <person name="Watanabe M."/>
            <person name="Kojima H."/>
            <person name="Fukui M."/>
        </authorList>
    </citation>
    <scope>NUCLEOTIDE SEQUENCE [LARGE SCALE GENOMIC DNA]</scope>
    <source>
        <strain evidence="8 9">28bB2T</strain>
    </source>
</reference>
<keyword evidence="3" id="KW-0175">Coiled coil</keyword>
<dbReference type="InterPro" id="IPR050465">
    <property type="entry name" value="UPF0194_transport"/>
</dbReference>
<evidence type="ECO:0000313" key="9">
    <source>
        <dbReference type="Proteomes" id="UP000425960"/>
    </source>
</evidence>
<proteinExistence type="inferred from homology"/>
<dbReference type="KEGG" id="dov:DSCO28_62810"/>
<dbReference type="GO" id="GO:0016020">
    <property type="term" value="C:membrane"/>
    <property type="evidence" value="ECO:0007669"/>
    <property type="project" value="InterPro"/>
</dbReference>
<feature type="transmembrane region" description="Helical" evidence="5">
    <location>
        <begin position="29"/>
        <end position="48"/>
    </location>
</feature>
<dbReference type="GO" id="GO:0030313">
    <property type="term" value="C:cell envelope"/>
    <property type="evidence" value="ECO:0007669"/>
    <property type="project" value="UniProtKB-SubCell"/>
</dbReference>
<evidence type="ECO:0000256" key="3">
    <source>
        <dbReference type="ARBA" id="ARBA00023054"/>
    </source>
</evidence>
<evidence type="ECO:0000256" key="4">
    <source>
        <dbReference type="SAM" id="MobiDB-lite"/>
    </source>
</evidence>
<protein>
    <submittedName>
        <fullName evidence="8">Secretion protein HlyD</fullName>
    </submittedName>
</protein>
<dbReference type="Pfam" id="PF25917">
    <property type="entry name" value="BSH_RND"/>
    <property type="match status" value="1"/>
</dbReference>
<dbReference type="InterPro" id="IPR058625">
    <property type="entry name" value="MdtA-like_BSH"/>
</dbReference>
<evidence type="ECO:0000259" key="7">
    <source>
        <dbReference type="Pfam" id="PF25954"/>
    </source>
</evidence>
<comment type="subcellular location">
    <subcellularLocation>
        <location evidence="1">Cell envelope</location>
    </subcellularLocation>
</comment>
<dbReference type="EMBL" id="AP021876">
    <property type="protein sequence ID" value="BBO85715.1"/>
    <property type="molecule type" value="Genomic_DNA"/>
</dbReference>
<keyword evidence="5" id="KW-1133">Transmembrane helix</keyword>
<dbReference type="Pfam" id="PF25954">
    <property type="entry name" value="Beta-barrel_RND_2"/>
    <property type="match status" value="1"/>
</dbReference>
<feature type="domain" description="Multidrug resistance protein MdtA-like barrel-sandwich hybrid" evidence="6">
    <location>
        <begin position="81"/>
        <end position="237"/>
    </location>
</feature>
<dbReference type="PANTHER" id="PTHR32347">
    <property type="entry name" value="EFFLUX SYSTEM COMPONENT YKNX-RELATED"/>
    <property type="match status" value="1"/>
</dbReference>
<evidence type="ECO:0000256" key="5">
    <source>
        <dbReference type="SAM" id="Phobius"/>
    </source>
</evidence>
<evidence type="ECO:0000256" key="1">
    <source>
        <dbReference type="ARBA" id="ARBA00004196"/>
    </source>
</evidence>
<sequence>MLDRKEDLSVQETMQQTATLGRRKRLKRWIVVGVLLLGAAMVIVFGKFRGAPDAVAFQTRPVQRGDLVITVTATGNLEATNEVEVGSELSGIIKSMTADYNDAVKAGQALAFLDDAKYTAAVMKSKAEVASAQAAHKEAQATLKADLKKLQRYRKTRELTAGKLPSLEDLETAEADFERAEAALDSAAAAIAVAKASLKSDETDLAKTVIYSPINGVVLSRDVEPGQTVAASLEAPVLYTLAEDLRHMELQVDVDEADVGQVREGQTAHFSVDAYPERTFAARITQVRYGAEENDGVVTYTCMLSVDNADLLLLPGMTATANIVVEKVENRLLVPNTALRFTPPRPSGGPPPGKGRGRGLLASLMPGPPRHPGARKSGADGPPMAPDFDRPAVWVLRDGHPMPVPVEKGLSDGVLTAVTSDELQAGTPLIVSTVTTDG</sequence>
<keyword evidence="5" id="KW-0472">Membrane</keyword>
<dbReference type="InterPro" id="IPR006143">
    <property type="entry name" value="RND_pump_MFP"/>
</dbReference>
<dbReference type="Proteomes" id="UP000425960">
    <property type="component" value="Chromosome"/>
</dbReference>
<accession>A0A5K7ZZK1</accession>
<gene>
    <name evidence="8" type="ORF">DSCO28_62810</name>
</gene>
<keyword evidence="5" id="KW-0812">Transmembrane</keyword>
<dbReference type="NCBIfam" id="TIGR01730">
    <property type="entry name" value="RND_mfp"/>
    <property type="match status" value="1"/>
</dbReference>
<evidence type="ECO:0000256" key="2">
    <source>
        <dbReference type="ARBA" id="ARBA00009477"/>
    </source>
</evidence>
<dbReference type="Gene3D" id="2.40.30.170">
    <property type="match status" value="1"/>
</dbReference>
<dbReference type="RefSeq" id="WP_155325227.1">
    <property type="nucleotide sequence ID" value="NZ_AP021876.1"/>
</dbReference>
<evidence type="ECO:0000313" key="8">
    <source>
        <dbReference type="EMBL" id="BBO85715.1"/>
    </source>
</evidence>